<evidence type="ECO:0000313" key="5">
    <source>
        <dbReference type="EMBL" id="REC93386.1"/>
    </source>
</evidence>
<dbReference type="EMBL" id="QRDJ01000012">
    <property type="protein sequence ID" value="REC93386.1"/>
    <property type="molecule type" value="Genomic_DNA"/>
</dbReference>
<comment type="caution">
    <text evidence="5">The sequence shown here is derived from an EMBL/GenBank/DDBJ whole genome shotgun (WGS) entry which is preliminary data.</text>
</comment>
<dbReference type="CDD" id="cd02440">
    <property type="entry name" value="AdoMet_MTases"/>
    <property type="match status" value="1"/>
</dbReference>
<dbReference type="PRINTS" id="PR00507">
    <property type="entry name" value="N12N6MTFRASE"/>
</dbReference>
<evidence type="ECO:0000313" key="6">
    <source>
        <dbReference type="Proteomes" id="UP000256334"/>
    </source>
</evidence>
<proteinExistence type="predicted"/>
<dbReference type="GO" id="GO:0032259">
    <property type="term" value="P:methylation"/>
    <property type="evidence" value="ECO:0007669"/>
    <property type="project" value="UniProtKB-KW"/>
</dbReference>
<name>A0A3D9DRS2_9GAMM</name>
<keyword evidence="6" id="KW-1185">Reference proteome</keyword>
<dbReference type="Proteomes" id="UP000256334">
    <property type="component" value="Unassembled WGS sequence"/>
</dbReference>
<dbReference type="InterPro" id="IPR046076">
    <property type="entry name" value="DUF6094"/>
</dbReference>
<protein>
    <recommendedName>
        <fullName evidence="4">DUF6094 domain-containing protein</fullName>
    </recommendedName>
</protein>
<feature type="domain" description="DUF6094" evidence="4">
    <location>
        <begin position="11"/>
        <end position="197"/>
    </location>
</feature>
<dbReference type="PROSITE" id="PS00092">
    <property type="entry name" value="N6_MTASE"/>
    <property type="match status" value="1"/>
</dbReference>
<dbReference type="InterPro" id="IPR029063">
    <property type="entry name" value="SAM-dependent_MTases_sf"/>
</dbReference>
<dbReference type="Gene3D" id="3.40.50.150">
    <property type="entry name" value="Vaccinia Virus protein VP39"/>
    <property type="match status" value="1"/>
</dbReference>
<feature type="region of interest" description="Disordered" evidence="3">
    <location>
        <begin position="360"/>
        <end position="392"/>
    </location>
</feature>
<keyword evidence="1" id="KW-0489">Methyltransferase</keyword>
<dbReference type="SUPFAM" id="SSF53335">
    <property type="entry name" value="S-adenosyl-L-methionine-dependent methyltransferases"/>
    <property type="match status" value="1"/>
</dbReference>
<evidence type="ECO:0000256" key="1">
    <source>
        <dbReference type="ARBA" id="ARBA00022603"/>
    </source>
</evidence>
<dbReference type="OrthoDB" id="1843260at2"/>
<dbReference type="InterPro" id="IPR002052">
    <property type="entry name" value="DNA_methylase_N6_adenine_CS"/>
</dbReference>
<dbReference type="AlphaFoldDB" id="A0A3D9DRS2"/>
<dbReference type="GO" id="GO:0003676">
    <property type="term" value="F:nucleic acid binding"/>
    <property type="evidence" value="ECO:0007669"/>
    <property type="project" value="InterPro"/>
</dbReference>
<keyword evidence="2" id="KW-0808">Transferase</keyword>
<dbReference type="RefSeq" id="WP_115855638.1">
    <property type="nucleotide sequence ID" value="NZ_QRDJ01000012.1"/>
</dbReference>
<dbReference type="Pfam" id="PF19587">
    <property type="entry name" value="DUF6094"/>
    <property type="match status" value="1"/>
</dbReference>
<gene>
    <name evidence="5" type="ORF">C8D72_3431</name>
</gene>
<organism evidence="5 6">
    <name type="scientific">Kushneria indalinina DSM 14324</name>
    <dbReference type="NCBI Taxonomy" id="1122140"/>
    <lineage>
        <taxon>Bacteria</taxon>
        <taxon>Pseudomonadati</taxon>
        <taxon>Pseudomonadota</taxon>
        <taxon>Gammaproteobacteria</taxon>
        <taxon>Oceanospirillales</taxon>
        <taxon>Halomonadaceae</taxon>
        <taxon>Kushneria</taxon>
    </lineage>
</organism>
<dbReference type="GO" id="GO:0008168">
    <property type="term" value="F:methyltransferase activity"/>
    <property type="evidence" value="ECO:0007669"/>
    <property type="project" value="UniProtKB-KW"/>
</dbReference>
<evidence type="ECO:0000256" key="2">
    <source>
        <dbReference type="ARBA" id="ARBA00022679"/>
    </source>
</evidence>
<accession>A0A3D9DRS2</accession>
<reference evidence="5 6" key="1">
    <citation type="submission" date="2018-07" db="EMBL/GenBank/DDBJ databases">
        <title>Genomic Encyclopedia of Type Strains, Phase IV (KMG-IV): sequencing the most valuable type-strain genomes for metagenomic binning, comparative biology and taxonomic classification.</title>
        <authorList>
            <person name="Goeker M."/>
        </authorList>
    </citation>
    <scope>NUCLEOTIDE SEQUENCE [LARGE SCALE GENOMIC DNA]</scope>
    <source>
        <strain evidence="5 6">DSM 14324</strain>
    </source>
</reference>
<evidence type="ECO:0000259" key="4">
    <source>
        <dbReference type="Pfam" id="PF19587"/>
    </source>
</evidence>
<sequence>MALMFPRLARNFAKNGYYPTDEDTIDRALQALGTSHDQRVRILDPCAGEGHAILESAHRLGRERIDAYGIEYDLERARHMQSLVDVGIQADLMDTVISPRSFGMMFFNPPYGDLVSETGGSKGYAGKGRRRLEKLFYQRCVHLLQYGGVMVMIVPHYVFDDELSSWVSQHFDRVTAFEASVDTFKQVVVFGVRTKRNALLANDRTKPNREMLQQIGLGELKPEPLPSTWCDDLYDVPPAAGSAPHCYRMSMEPEQLEQEIDQLDGLWSDFNLAFWTDGVTQRRPLRRLSSWHLALSLAAGGVSGIVTSRSGRQLVVKGDTFKEKSSKMEFSEDADGNITERRILTDRFVPAIMAWDMTPDSPDKGQLFKITSTPTLDAPAQPEPADSDAETA</sequence>
<evidence type="ECO:0000256" key="3">
    <source>
        <dbReference type="SAM" id="MobiDB-lite"/>
    </source>
</evidence>